<dbReference type="Proteomes" id="UP000564704">
    <property type="component" value="Unassembled WGS sequence"/>
</dbReference>
<evidence type="ECO:0000259" key="1">
    <source>
        <dbReference type="Pfam" id="PF09722"/>
    </source>
</evidence>
<keyword evidence="3" id="KW-1185">Reference proteome</keyword>
<feature type="domain" description="Antitoxin Xre/MbcA/ParS-like toxin-binding" evidence="1">
    <location>
        <begin position="94"/>
        <end position="147"/>
    </location>
</feature>
<dbReference type="Pfam" id="PF09722">
    <property type="entry name" value="Xre_MbcA_ParS_C"/>
    <property type="match status" value="1"/>
</dbReference>
<dbReference type="RefSeq" id="WP_154152920.1">
    <property type="nucleotide sequence ID" value="NZ_SZWE01000001.1"/>
</dbReference>
<comment type="caution">
    <text evidence="2">The sequence shown here is derived from an EMBL/GenBank/DDBJ whole genome shotgun (WGS) entry which is preliminary data.</text>
</comment>
<dbReference type="OrthoDB" id="117888at2"/>
<gene>
    <name evidence="2" type="ORF">FDP25_13895</name>
</gene>
<proteinExistence type="predicted"/>
<name>A0A844D123_9RHOB</name>
<organism evidence="2 3">
    <name type="scientific">Roseovarius bejariae</name>
    <dbReference type="NCBI Taxonomy" id="2576383"/>
    <lineage>
        <taxon>Bacteria</taxon>
        <taxon>Pseudomonadati</taxon>
        <taxon>Pseudomonadota</taxon>
        <taxon>Alphaproteobacteria</taxon>
        <taxon>Rhodobacterales</taxon>
        <taxon>Roseobacteraceae</taxon>
        <taxon>Roseovarius</taxon>
    </lineage>
</organism>
<dbReference type="InterPro" id="IPR024467">
    <property type="entry name" value="Xre/MbcA/ParS-like_toxin-bd"/>
</dbReference>
<protein>
    <submittedName>
        <fullName evidence="2">DUF2384 domain-containing protein</fullName>
    </submittedName>
</protein>
<reference evidence="2 3" key="1">
    <citation type="submission" date="2019-05" db="EMBL/GenBank/DDBJ databases">
        <title>Roseovarius bejariae sp. nov., a moderately halophylic bacterium isolated from a saline soil in Rambla Salada (Murcia).</title>
        <authorList>
            <person name="Castro D.J."/>
            <person name="Gomez-Altuve A."/>
            <person name="Reina J.C."/>
            <person name="Rodriguez M."/>
            <person name="Sampedro I."/>
            <person name="Llamas I."/>
            <person name="Martinez-Checa F."/>
        </authorList>
    </citation>
    <scope>NUCLEOTIDE SEQUENCE [LARGE SCALE GENOMIC DNA]</scope>
    <source>
        <strain evidence="2 3">A21</strain>
    </source>
</reference>
<dbReference type="AlphaFoldDB" id="A0A844D123"/>
<evidence type="ECO:0000313" key="3">
    <source>
        <dbReference type="Proteomes" id="UP000564704"/>
    </source>
</evidence>
<evidence type="ECO:0000313" key="2">
    <source>
        <dbReference type="EMBL" id="MRU16530.1"/>
    </source>
</evidence>
<sequence>MTILKLPEQAGAEPVPQSIDATARRRVSGPGLRTFLAITDRYGISTRDRVILLGEPSNSTYHEWVKKALAEAPLALPLDTLTRISGILGIHKALGIIFPVEAEAMTWLKGPHRGEVFGGQAPVEVMIEGGLDGILTVRRYLDGWRGGLRGGPGEGADIEPVSETDLVFT</sequence>
<dbReference type="EMBL" id="SZWE01000001">
    <property type="protein sequence ID" value="MRU16530.1"/>
    <property type="molecule type" value="Genomic_DNA"/>
</dbReference>
<accession>A0A844D123</accession>